<dbReference type="Gene3D" id="6.10.140.200">
    <property type="match status" value="1"/>
</dbReference>
<dbReference type="InterPro" id="IPR037212">
    <property type="entry name" value="Med7/Med21-like"/>
</dbReference>
<dbReference type="InterPro" id="IPR044888">
    <property type="entry name" value="Mediatior_Med7_sf"/>
</dbReference>
<protein>
    <recommendedName>
        <fullName evidence="6">Mediator of RNA polymerase II transcription subunit 7</fullName>
    </recommendedName>
</protein>
<evidence type="ECO:0000256" key="1">
    <source>
        <dbReference type="ARBA" id="ARBA00004123"/>
    </source>
</evidence>
<evidence type="ECO:0000256" key="3">
    <source>
        <dbReference type="ARBA" id="ARBA00023015"/>
    </source>
</evidence>
<gene>
    <name evidence="7" type="ORF">PFAG_02114</name>
</gene>
<evidence type="ECO:0000256" key="6">
    <source>
        <dbReference type="RuleBase" id="RU364060"/>
    </source>
</evidence>
<dbReference type="GO" id="GO:0070847">
    <property type="term" value="C:core mediator complex"/>
    <property type="evidence" value="ECO:0007669"/>
    <property type="project" value="TreeGrafter"/>
</dbReference>
<accession>W7FK10</accession>
<evidence type="ECO:0000256" key="4">
    <source>
        <dbReference type="ARBA" id="ARBA00023163"/>
    </source>
</evidence>
<evidence type="ECO:0000256" key="5">
    <source>
        <dbReference type="ARBA" id="ARBA00023242"/>
    </source>
</evidence>
<comment type="subcellular location">
    <subcellularLocation>
        <location evidence="1 6">Nucleus</location>
    </subcellularLocation>
</comment>
<dbReference type="Proteomes" id="UP000030666">
    <property type="component" value="Unassembled WGS sequence"/>
</dbReference>
<sequence>MADENYVSGDPPPPYYYKEYQSVDIKKLMEMSNFKSTDEKSFLEHMKNSYDVIYDVDTNTYIKNIESIDNIKNCNFIMGRPPPLPLRNSYNVFGIDYELQRNIEELDSDEILYDEKKNLKEEFIRLYKIYKETFFLLFDDIVNNRKDDKSKIKHLTKIHVNLFHILAKLRHYQTINNIINVLKIQLKKRQIAIDKMKISLLNVYQYINFVQTNYGNNKMIKNEENQEKKNKKKN</sequence>
<name>W7FK10_PLAFA</name>
<evidence type="ECO:0000313" key="7">
    <source>
        <dbReference type="EMBL" id="EUT87292.1"/>
    </source>
</evidence>
<dbReference type="InterPro" id="IPR009244">
    <property type="entry name" value="Mediatior_Med7"/>
</dbReference>
<dbReference type="SUPFAM" id="SSF140718">
    <property type="entry name" value="Mediator hinge subcomplex-like"/>
    <property type="match status" value="1"/>
</dbReference>
<dbReference type="GO" id="GO:0003712">
    <property type="term" value="F:transcription coregulator activity"/>
    <property type="evidence" value="ECO:0007669"/>
    <property type="project" value="InterPro"/>
</dbReference>
<dbReference type="EMBL" id="KE123491">
    <property type="protein sequence ID" value="EUT87292.1"/>
    <property type="molecule type" value="Genomic_DNA"/>
</dbReference>
<keyword evidence="5 6" id="KW-0539">Nucleus</keyword>
<comment type="similarity">
    <text evidence="2 6">Belongs to the Mediator complex subunit 7 family.</text>
</comment>
<keyword evidence="3 6" id="KW-0805">Transcription regulation</keyword>
<dbReference type="Pfam" id="PF05983">
    <property type="entry name" value="Med7"/>
    <property type="match status" value="1"/>
</dbReference>
<dbReference type="AlphaFoldDB" id="W7FK10"/>
<dbReference type="PANTHER" id="PTHR21428">
    <property type="entry name" value="MEDIATOR OF RNA POLYMERASE II TRANSCRIPTION SUBUNIT 7"/>
    <property type="match status" value="1"/>
</dbReference>
<comment type="function">
    <text evidence="6">Component of the Mediator complex, a coactivator involved in the regulated transcription of nearly all RNA polymerase II-dependent genes. Mediator functions as a bridge to convey information from gene-specific regulatory proteins to the basal RNA polymerase II transcription machinery.</text>
</comment>
<dbReference type="Gene3D" id="6.10.140.1520">
    <property type="match status" value="1"/>
</dbReference>
<evidence type="ECO:0000256" key="2">
    <source>
        <dbReference type="ARBA" id="ARBA00009994"/>
    </source>
</evidence>
<dbReference type="GO" id="GO:0016592">
    <property type="term" value="C:mediator complex"/>
    <property type="evidence" value="ECO:0007669"/>
    <property type="project" value="InterPro"/>
</dbReference>
<dbReference type="GO" id="GO:0006357">
    <property type="term" value="P:regulation of transcription by RNA polymerase II"/>
    <property type="evidence" value="ECO:0007669"/>
    <property type="project" value="InterPro"/>
</dbReference>
<dbReference type="PANTHER" id="PTHR21428:SF11">
    <property type="entry name" value="MEDIATOR OF RNA POLYMERASE II TRANSCRIPTION SUBUNIT 7"/>
    <property type="match status" value="1"/>
</dbReference>
<comment type="subunit">
    <text evidence="6">Component of the Mediator complex.</text>
</comment>
<keyword evidence="4 6" id="KW-0804">Transcription</keyword>
<dbReference type="OrthoDB" id="10253553at2759"/>
<keyword evidence="6" id="KW-0010">Activator</keyword>
<organism evidence="7">
    <name type="scientific">Plasmodium falciparum Santa Lucia</name>
    <dbReference type="NCBI Taxonomy" id="478859"/>
    <lineage>
        <taxon>Eukaryota</taxon>
        <taxon>Sar</taxon>
        <taxon>Alveolata</taxon>
        <taxon>Apicomplexa</taxon>
        <taxon>Aconoidasida</taxon>
        <taxon>Haemosporida</taxon>
        <taxon>Plasmodiidae</taxon>
        <taxon>Plasmodium</taxon>
        <taxon>Plasmodium (Laverania)</taxon>
    </lineage>
</organism>
<reference evidence="7" key="1">
    <citation type="submission" date="2013-02" db="EMBL/GenBank/DDBJ databases">
        <title>The Genome Sequence of Plasmodium falciparum Santa Lucia.</title>
        <authorList>
            <consortium name="The Broad Institute Genome Sequencing Platform"/>
            <consortium name="The Broad Institute Genome Sequencing Center for Infectious Disease"/>
            <person name="Neafsey D."/>
            <person name="Cheeseman I."/>
            <person name="Volkman S."/>
            <person name="Adams J."/>
            <person name="Walker B."/>
            <person name="Young S.K."/>
            <person name="Zeng Q."/>
            <person name="Gargeya S."/>
            <person name="Fitzgerald M."/>
            <person name="Haas B."/>
            <person name="Abouelleil A."/>
            <person name="Alvarado L."/>
            <person name="Arachchi H.M."/>
            <person name="Berlin A.M."/>
            <person name="Chapman S.B."/>
            <person name="Dewar J."/>
            <person name="Goldberg J."/>
            <person name="Griggs A."/>
            <person name="Gujja S."/>
            <person name="Hansen M."/>
            <person name="Howarth C."/>
            <person name="Imamovic A."/>
            <person name="Larimer J."/>
            <person name="McCowan C."/>
            <person name="Murphy C."/>
            <person name="Neiman D."/>
            <person name="Pearson M."/>
            <person name="Priest M."/>
            <person name="Roberts A."/>
            <person name="Saif S."/>
            <person name="Shea T."/>
            <person name="Sisk P."/>
            <person name="Sykes S."/>
            <person name="Wortman J."/>
            <person name="Nusbaum C."/>
            <person name="Birren B."/>
        </authorList>
    </citation>
    <scope>NUCLEOTIDE SEQUENCE [LARGE SCALE GENOMIC DNA]</scope>
    <source>
        <strain evidence="7">Santa Lucia</strain>
    </source>
</reference>
<proteinExistence type="inferred from homology"/>